<dbReference type="Proteomes" id="UP001311915">
    <property type="component" value="Unassembled WGS sequence"/>
</dbReference>
<protein>
    <recommendedName>
        <fullName evidence="3">Integrase core domain containing protein</fullName>
    </recommendedName>
</protein>
<proteinExistence type="predicted"/>
<comment type="caution">
    <text evidence="1">The sequence shown here is derived from an EMBL/GenBank/DDBJ whole genome shotgun (WGS) entry which is preliminary data.</text>
</comment>
<evidence type="ECO:0000313" key="2">
    <source>
        <dbReference type="Proteomes" id="UP001311915"/>
    </source>
</evidence>
<gene>
    <name evidence="1" type="ORF">R3W88_022564</name>
</gene>
<organism evidence="1 2">
    <name type="scientific">Solanum pinnatisectum</name>
    <name type="common">tansyleaf nightshade</name>
    <dbReference type="NCBI Taxonomy" id="50273"/>
    <lineage>
        <taxon>Eukaryota</taxon>
        <taxon>Viridiplantae</taxon>
        <taxon>Streptophyta</taxon>
        <taxon>Embryophyta</taxon>
        <taxon>Tracheophyta</taxon>
        <taxon>Spermatophyta</taxon>
        <taxon>Magnoliopsida</taxon>
        <taxon>eudicotyledons</taxon>
        <taxon>Gunneridae</taxon>
        <taxon>Pentapetalae</taxon>
        <taxon>asterids</taxon>
        <taxon>lamiids</taxon>
        <taxon>Solanales</taxon>
        <taxon>Solanaceae</taxon>
        <taxon>Solanoideae</taxon>
        <taxon>Solaneae</taxon>
        <taxon>Solanum</taxon>
    </lineage>
</organism>
<evidence type="ECO:0000313" key="1">
    <source>
        <dbReference type="EMBL" id="KAK4729576.1"/>
    </source>
</evidence>
<evidence type="ECO:0008006" key="3">
    <source>
        <dbReference type="Google" id="ProtNLM"/>
    </source>
</evidence>
<sequence length="124" mass="13898">MATLLQHVRPKMQRAILESEARVEQQMEHIVNCEVLCLSSWLDAFELRVLERLAPTVDVTTLQKEIESLRPDVTVLLAPPKTEPESAPTTSVDDMVLSTLFGDGMPLQDSSRTSGKCPLLRSYF</sequence>
<dbReference type="EMBL" id="JAWPEI010000004">
    <property type="protein sequence ID" value="KAK4729576.1"/>
    <property type="molecule type" value="Genomic_DNA"/>
</dbReference>
<dbReference type="AlphaFoldDB" id="A0AAV9LV35"/>
<reference evidence="1 2" key="1">
    <citation type="submission" date="2023-10" db="EMBL/GenBank/DDBJ databases">
        <title>Genome-Wide Identification Analysis in wild type Solanum Pinnatisectum Reveals Some Genes Defensing Phytophthora Infestans.</title>
        <authorList>
            <person name="Sun C."/>
        </authorList>
    </citation>
    <scope>NUCLEOTIDE SEQUENCE [LARGE SCALE GENOMIC DNA]</scope>
    <source>
        <strain evidence="1">LQN</strain>
        <tissue evidence="1">Leaf</tissue>
    </source>
</reference>
<keyword evidence="2" id="KW-1185">Reference proteome</keyword>
<name>A0AAV9LV35_9SOLN</name>
<accession>A0AAV9LV35</accession>